<dbReference type="OrthoDB" id="3934656at2759"/>
<protein>
    <recommendedName>
        <fullName evidence="10">Cytochrome P450</fullName>
    </recommendedName>
</protein>
<feature type="transmembrane region" description="Helical" evidence="7">
    <location>
        <begin position="6"/>
        <end position="27"/>
    </location>
</feature>
<evidence type="ECO:0000313" key="9">
    <source>
        <dbReference type="Proteomes" id="UP000073492"/>
    </source>
</evidence>
<dbReference type="GO" id="GO:0016705">
    <property type="term" value="F:oxidoreductase activity, acting on paired donors, with incorporation or reduction of molecular oxygen"/>
    <property type="evidence" value="ECO:0007669"/>
    <property type="project" value="InterPro"/>
</dbReference>
<dbReference type="SUPFAM" id="SSF48264">
    <property type="entry name" value="Cytochrome P450"/>
    <property type="match status" value="1"/>
</dbReference>
<dbReference type="PRINTS" id="PR00385">
    <property type="entry name" value="P450"/>
</dbReference>
<dbReference type="EMBL" id="LFZO01000140">
    <property type="protein sequence ID" value="KXT12771.1"/>
    <property type="molecule type" value="Genomic_DNA"/>
</dbReference>
<dbReference type="PRINTS" id="PR00465">
    <property type="entry name" value="EP450IV"/>
</dbReference>
<dbReference type="Proteomes" id="UP000073492">
    <property type="component" value="Unassembled WGS sequence"/>
</dbReference>
<keyword evidence="5 6" id="KW-0349">Heme</keyword>
<dbReference type="InterPro" id="IPR050121">
    <property type="entry name" value="Cytochrome_P450_monoxygenase"/>
</dbReference>
<gene>
    <name evidence="8" type="ORF">AC579_665</name>
</gene>
<dbReference type="GO" id="GO:0020037">
    <property type="term" value="F:heme binding"/>
    <property type="evidence" value="ECO:0007669"/>
    <property type="project" value="InterPro"/>
</dbReference>
<evidence type="ECO:0000256" key="7">
    <source>
        <dbReference type="SAM" id="Phobius"/>
    </source>
</evidence>
<name>A0A139IDI8_9PEZI</name>
<dbReference type="STRING" id="113226.A0A139IDI8"/>
<comment type="cofactor">
    <cofactor evidence="1 5">
        <name>heme</name>
        <dbReference type="ChEBI" id="CHEBI:30413"/>
    </cofactor>
</comment>
<evidence type="ECO:0000256" key="6">
    <source>
        <dbReference type="RuleBase" id="RU000461"/>
    </source>
</evidence>
<dbReference type="InterPro" id="IPR036396">
    <property type="entry name" value="Cyt_P450_sf"/>
</dbReference>
<accession>A0A139IDI8</accession>
<dbReference type="GO" id="GO:0005506">
    <property type="term" value="F:iron ion binding"/>
    <property type="evidence" value="ECO:0007669"/>
    <property type="project" value="InterPro"/>
</dbReference>
<evidence type="ECO:0000256" key="4">
    <source>
        <dbReference type="ARBA" id="ARBA00023004"/>
    </source>
</evidence>
<evidence type="ECO:0000256" key="1">
    <source>
        <dbReference type="ARBA" id="ARBA00001971"/>
    </source>
</evidence>
<evidence type="ECO:0000313" key="8">
    <source>
        <dbReference type="EMBL" id="KXT12771.1"/>
    </source>
</evidence>
<dbReference type="InterPro" id="IPR002403">
    <property type="entry name" value="Cyt_P450_E_grp-IV"/>
</dbReference>
<keyword evidence="6" id="KW-0503">Monooxygenase</keyword>
<comment type="similarity">
    <text evidence="2 6">Belongs to the cytochrome P450 family.</text>
</comment>
<evidence type="ECO:0008006" key="10">
    <source>
        <dbReference type="Google" id="ProtNLM"/>
    </source>
</evidence>
<dbReference type="GO" id="GO:0004497">
    <property type="term" value="F:monooxygenase activity"/>
    <property type="evidence" value="ECO:0007669"/>
    <property type="project" value="UniProtKB-KW"/>
</dbReference>
<dbReference type="Gene3D" id="1.10.630.10">
    <property type="entry name" value="Cytochrome P450"/>
    <property type="match status" value="1"/>
</dbReference>
<dbReference type="InterPro" id="IPR017972">
    <property type="entry name" value="Cyt_P450_CS"/>
</dbReference>
<dbReference type="PANTHER" id="PTHR24305">
    <property type="entry name" value="CYTOCHROME P450"/>
    <property type="match status" value="1"/>
</dbReference>
<comment type="caution">
    <text evidence="8">The sequence shown here is derived from an EMBL/GenBank/DDBJ whole genome shotgun (WGS) entry which is preliminary data.</text>
</comment>
<keyword evidence="7" id="KW-0812">Transmembrane</keyword>
<dbReference type="PANTHER" id="PTHR24305:SF232">
    <property type="entry name" value="P450, PUTATIVE (EUROFUNG)-RELATED"/>
    <property type="match status" value="1"/>
</dbReference>
<proteinExistence type="inferred from homology"/>
<reference evidence="8 9" key="1">
    <citation type="submission" date="2015-07" db="EMBL/GenBank/DDBJ databases">
        <title>Comparative genomics of the Sigatoka disease complex on banana suggests a link between parallel evolutionary changes in Pseudocercospora fijiensis and Pseudocercospora eumusae and increased virulence on the banana host.</title>
        <authorList>
            <person name="Chang T.-C."/>
            <person name="Salvucci A."/>
            <person name="Crous P.W."/>
            <person name="Stergiopoulos I."/>
        </authorList>
    </citation>
    <scope>NUCLEOTIDE SEQUENCE [LARGE SCALE GENOMIC DNA]</scope>
    <source>
        <strain evidence="8 9">CBS 116634</strain>
    </source>
</reference>
<keyword evidence="7" id="KW-0472">Membrane</keyword>
<keyword evidence="6" id="KW-0560">Oxidoreductase</keyword>
<feature type="non-terminal residue" evidence="8">
    <location>
        <position position="267"/>
    </location>
</feature>
<keyword evidence="3 5" id="KW-0479">Metal-binding</keyword>
<feature type="binding site" description="axial binding residue" evidence="5">
    <location>
        <position position="258"/>
    </location>
    <ligand>
        <name>heme</name>
        <dbReference type="ChEBI" id="CHEBI:30413"/>
    </ligand>
    <ligandPart>
        <name>Fe</name>
        <dbReference type="ChEBI" id="CHEBI:18248"/>
    </ligandPart>
</feature>
<keyword evidence="7" id="KW-1133">Transmembrane helix</keyword>
<dbReference type="InterPro" id="IPR001128">
    <property type="entry name" value="Cyt_P450"/>
</dbReference>
<evidence type="ECO:0000256" key="3">
    <source>
        <dbReference type="ARBA" id="ARBA00022723"/>
    </source>
</evidence>
<dbReference type="PROSITE" id="PS00086">
    <property type="entry name" value="CYTOCHROME_P450"/>
    <property type="match status" value="1"/>
</dbReference>
<evidence type="ECO:0000256" key="2">
    <source>
        <dbReference type="ARBA" id="ARBA00010617"/>
    </source>
</evidence>
<keyword evidence="4 5" id="KW-0408">Iron</keyword>
<organism evidence="8 9">
    <name type="scientific">Pseudocercospora musae</name>
    <dbReference type="NCBI Taxonomy" id="113226"/>
    <lineage>
        <taxon>Eukaryota</taxon>
        <taxon>Fungi</taxon>
        <taxon>Dikarya</taxon>
        <taxon>Ascomycota</taxon>
        <taxon>Pezizomycotina</taxon>
        <taxon>Dothideomycetes</taxon>
        <taxon>Dothideomycetidae</taxon>
        <taxon>Mycosphaerellales</taxon>
        <taxon>Mycosphaerellaceae</taxon>
        <taxon>Pseudocercospora</taxon>
    </lineage>
</organism>
<evidence type="ECO:0000256" key="5">
    <source>
        <dbReference type="PIRSR" id="PIRSR602403-1"/>
    </source>
</evidence>
<sequence>MSDLISNVALWQLILFGAIAFTIAYYASVRYRPGLRNAPGPFVASISDSDRIWSCAKGLQMQYLIALDRKYGPFVRIGPNHIMFSDASLIPRDEEQLIDDSLMISHSAGNIFAGSDTTAASLRSIFYHLCKNETAHDKLLAGIDAADRMGKLSKPVTFAEAQDLPYFQAVLREALRMHPAVGLLLERLVPKGGAEIGGVFLPEGTIVGASPWVMARDKSVYGEDADVFRPERWLEADGQQLKLMERNDLSFGGGARTCLGKNISVLE</sequence>
<dbReference type="AlphaFoldDB" id="A0A139IDI8"/>
<dbReference type="Pfam" id="PF00067">
    <property type="entry name" value="p450"/>
    <property type="match status" value="1"/>
</dbReference>
<keyword evidence="9" id="KW-1185">Reference proteome</keyword>